<accession>A0A9P6TG14</accession>
<dbReference type="EMBL" id="MU167220">
    <property type="protein sequence ID" value="KAG0150295.1"/>
    <property type="molecule type" value="Genomic_DNA"/>
</dbReference>
<sequence length="857" mass="93994">MMMMMMNNKHTVINQPPRPPSPSPSPPPTSPSPSPLTSPPNLPAVIGTEPRPGLEIKLEIQNTNLSSSSSSSSSASASRRRRISSNLQSDTNNKTHSLHPTPSTSLPPLPPPSSSSNRTKSFLGSFNFYSNHHHRQSNLLNRLTQVLSPSTSTFIPSLTSSPSSSSSSTSPNPLSLSPSEKMIYSSLPPSTTNLNKHIGSHHPPTSFSHSTTILPSPPQTNHNRPASFWGSLSIRSKTVSKKKSSLTFSNSCSQIPTTPAHQTTAQQIEISPSFRGPSRVIAIVGNIRSGIGRMMVEELVRNKLIVVALIDKRDSSFSQSLEGLALSPSLFHAFPIPSLFGTGLLPQPWRPIQSTQLDEPVNSSSTTSPTSSTSPSSRPRSFKSFKPLRKRLDSQSPTVTTIDPDEHDPTGDRARSMAITEIKNVLKSYRVDTVICCFEPVSKDDSSRSNERRKDEEQPLVPPHIERGRIESMESTVLRACTSAGGVGRFATCAHASSPFHHSPLSTLPNSNPPLHLRSDGLPISLTEFRWGFLMNELASDQALADGLTAENGLGKWLCEPPKGPHGRYLIDFEKKTFFLPGGRNNGEKGKERVEPICFTLAEDVARFVALACKLKTEWKWDTGYMVGDKIKGGWEEVVEMLEYTSRTSYRREYHQKFNNTDTSRDSQSSVTASSRTSLEQYHPLSPVPIRSTGNPLCFDDVLRASLAKENLDASSVRLSEFFRVWFSPLPQPPTIVLDRRPSSHRQSLQSHQTRKQNRGLLSPPTPNIKSKPLSTKSITSKNPSSITKQNNSSTNFPTIASALANPISTPPSVITVNRDSYNFVPVLPFKFDQSQHLRNSANSTPTTSSPLAQKVS</sequence>
<organism evidence="2 3">
    <name type="scientific">Cronartium quercuum f. sp. fusiforme G11</name>
    <dbReference type="NCBI Taxonomy" id="708437"/>
    <lineage>
        <taxon>Eukaryota</taxon>
        <taxon>Fungi</taxon>
        <taxon>Dikarya</taxon>
        <taxon>Basidiomycota</taxon>
        <taxon>Pucciniomycotina</taxon>
        <taxon>Pucciniomycetes</taxon>
        <taxon>Pucciniales</taxon>
        <taxon>Coleosporiaceae</taxon>
        <taxon>Cronartium</taxon>
    </lineage>
</organism>
<evidence type="ECO:0000256" key="1">
    <source>
        <dbReference type="SAM" id="MobiDB-lite"/>
    </source>
</evidence>
<evidence type="ECO:0000313" key="3">
    <source>
        <dbReference type="Proteomes" id="UP000886653"/>
    </source>
</evidence>
<feature type="region of interest" description="Disordered" evidence="1">
    <location>
        <begin position="837"/>
        <end position="857"/>
    </location>
</feature>
<protein>
    <submittedName>
        <fullName evidence="2">Uncharacterized protein</fullName>
    </submittedName>
</protein>
<feature type="compositionally biased region" description="Low complexity" evidence="1">
    <location>
        <begin position="201"/>
        <end position="212"/>
    </location>
</feature>
<feature type="compositionally biased region" description="Low complexity" evidence="1">
    <location>
        <begin position="666"/>
        <end position="678"/>
    </location>
</feature>
<feature type="region of interest" description="Disordered" evidence="1">
    <location>
        <begin position="736"/>
        <end position="794"/>
    </location>
</feature>
<feature type="region of interest" description="Disordered" evidence="1">
    <location>
        <begin position="354"/>
        <end position="416"/>
    </location>
</feature>
<gene>
    <name evidence="2" type="ORF">CROQUDRAFT_652475</name>
</gene>
<feature type="compositionally biased region" description="Polar residues" evidence="1">
    <location>
        <begin position="773"/>
        <end position="794"/>
    </location>
</feature>
<feature type="region of interest" description="Disordered" evidence="1">
    <location>
        <begin position="1"/>
        <end position="119"/>
    </location>
</feature>
<feature type="compositionally biased region" description="Low complexity" evidence="1">
    <location>
        <begin position="152"/>
        <end position="179"/>
    </location>
</feature>
<dbReference type="Proteomes" id="UP000886653">
    <property type="component" value="Unassembled WGS sequence"/>
</dbReference>
<name>A0A9P6TG14_9BASI</name>
<feature type="region of interest" description="Disordered" evidence="1">
    <location>
        <begin position="658"/>
        <end position="678"/>
    </location>
</feature>
<dbReference type="AlphaFoldDB" id="A0A9P6TG14"/>
<feature type="compositionally biased region" description="Low complexity" evidence="1">
    <location>
        <begin position="66"/>
        <end position="77"/>
    </location>
</feature>
<feature type="compositionally biased region" description="Low complexity" evidence="1">
    <location>
        <begin position="363"/>
        <end position="379"/>
    </location>
</feature>
<reference evidence="2" key="1">
    <citation type="submission" date="2013-11" db="EMBL/GenBank/DDBJ databases">
        <title>Genome sequence of the fusiform rust pathogen reveals effectors for host alternation and coevolution with pine.</title>
        <authorList>
            <consortium name="DOE Joint Genome Institute"/>
            <person name="Smith K."/>
            <person name="Pendleton A."/>
            <person name="Kubisiak T."/>
            <person name="Anderson C."/>
            <person name="Salamov A."/>
            <person name="Aerts A."/>
            <person name="Riley R."/>
            <person name="Clum A."/>
            <person name="Lindquist E."/>
            <person name="Ence D."/>
            <person name="Campbell M."/>
            <person name="Kronenberg Z."/>
            <person name="Feau N."/>
            <person name="Dhillon B."/>
            <person name="Hamelin R."/>
            <person name="Burleigh J."/>
            <person name="Smith J."/>
            <person name="Yandell M."/>
            <person name="Nelson C."/>
            <person name="Grigoriev I."/>
            <person name="Davis J."/>
        </authorList>
    </citation>
    <scope>NUCLEOTIDE SEQUENCE</scope>
    <source>
        <strain evidence="2">G11</strain>
    </source>
</reference>
<feature type="compositionally biased region" description="Pro residues" evidence="1">
    <location>
        <begin position="16"/>
        <end position="42"/>
    </location>
</feature>
<keyword evidence="3" id="KW-1185">Reference proteome</keyword>
<feature type="region of interest" description="Disordered" evidence="1">
    <location>
        <begin position="152"/>
        <end position="228"/>
    </location>
</feature>
<comment type="caution">
    <text evidence="2">The sequence shown here is derived from an EMBL/GenBank/DDBJ whole genome shotgun (WGS) entry which is preliminary data.</text>
</comment>
<proteinExistence type="predicted"/>
<dbReference type="OrthoDB" id="2506033at2759"/>
<feature type="compositionally biased region" description="Basic residues" evidence="1">
    <location>
        <begin position="380"/>
        <end position="389"/>
    </location>
</feature>
<evidence type="ECO:0000313" key="2">
    <source>
        <dbReference type="EMBL" id="KAG0150295.1"/>
    </source>
</evidence>